<proteinExistence type="predicted"/>
<keyword evidence="2" id="KW-1185">Reference proteome</keyword>
<accession>A0ABP9EHJ9</accession>
<gene>
    <name evidence="1" type="ORF">GCM10023203_31990</name>
</gene>
<dbReference type="SUPFAM" id="SSF51735">
    <property type="entry name" value="NAD(P)-binding Rossmann-fold domains"/>
    <property type="match status" value="1"/>
</dbReference>
<evidence type="ECO:0008006" key="3">
    <source>
        <dbReference type="Google" id="ProtNLM"/>
    </source>
</evidence>
<name>A0ABP9EHJ9_9PSEU</name>
<protein>
    <recommendedName>
        <fullName evidence="3">Enoyl-ACP reductase-like protein</fullName>
    </recommendedName>
</protein>
<evidence type="ECO:0000313" key="2">
    <source>
        <dbReference type="Proteomes" id="UP001500457"/>
    </source>
</evidence>
<dbReference type="Gene3D" id="3.40.50.720">
    <property type="entry name" value="NAD(P)-binding Rossmann-like Domain"/>
    <property type="match status" value="1"/>
</dbReference>
<dbReference type="InterPro" id="IPR036291">
    <property type="entry name" value="NAD(P)-bd_dom_sf"/>
</dbReference>
<reference evidence="2" key="1">
    <citation type="journal article" date="2019" name="Int. J. Syst. Evol. Microbiol.">
        <title>The Global Catalogue of Microorganisms (GCM) 10K type strain sequencing project: providing services to taxonomists for standard genome sequencing and annotation.</title>
        <authorList>
            <consortium name="The Broad Institute Genomics Platform"/>
            <consortium name="The Broad Institute Genome Sequencing Center for Infectious Disease"/>
            <person name="Wu L."/>
            <person name="Ma J."/>
        </authorList>
    </citation>
    <scope>NUCLEOTIDE SEQUENCE [LARGE SCALE GENOMIC DNA]</scope>
    <source>
        <strain evidence="2">JCM 17983</strain>
    </source>
</reference>
<organism evidence="1 2">
    <name type="scientific">Actinomycetospora straminea</name>
    <dbReference type="NCBI Taxonomy" id="663607"/>
    <lineage>
        <taxon>Bacteria</taxon>
        <taxon>Bacillati</taxon>
        <taxon>Actinomycetota</taxon>
        <taxon>Actinomycetes</taxon>
        <taxon>Pseudonocardiales</taxon>
        <taxon>Pseudonocardiaceae</taxon>
        <taxon>Actinomycetospora</taxon>
    </lineage>
</organism>
<dbReference type="RefSeq" id="WP_274232352.1">
    <property type="nucleotide sequence ID" value="NZ_BAABHQ010000008.1"/>
</dbReference>
<comment type="caution">
    <text evidence="1">The sequence shown here is derived from an EMBL/GenBank/DDBJ whole genome shotgun (WGS) entry which is preliminary data.</text>
</comment>
<evidence type="ECO:0000313" key="1">
    <source>
        <dbReference type="EMBL" id="GAA4879010.1"/>
    </source>
</evidence>
<dbReference type="EMBL" id="BAABHQ010000008">
    <property type="protein sequence ID" value="GAA4879010.1"/>
    <property type="molecule type" value="Genomic_DNA"/>
</dbReference>
<sequence>MSAPTVEAVVRGHGAATRLVTDALAVARPTSPSAVVVPAVPDLRPLDELTDERLATDVGDTLDAVLADVRAVLDGAVHRLVFVLPAAPLMATAGGAAASAVTGGVLSMARTLAIELAREQVAVNVVAVDPRATTVAALAGQLGVLLGEGGEAITGQEIYLTAGTDLGRIRP</sequence>
<dbReference type="Proteomes" id="UP001500457">
    <property type="component" value="Unassembled WGS sequence"/>
</dbReference>